<evidence type="ECO:0000313" key="2">
    <source>
        <dbReference type="EMBL" id="SFA58585.1"/>
    </source>
</evidence>
<proteinExistence type="predicted"/>
<dbReference type="AlphaFoldDB" id="A0A099EZT4"/>
<evidence type="ECO:0000313" key="4">
    <source>
        <dbReference type="Proteomes" id="UP000182312"/>
    </source>
</evidence>
<reference evidence="2 4" key="3">
    <citation type="submission" date="2016-10" db="EMBL/GenBank/DDBJ databases">
        <authorList>
            <person name="de Groot N.N."/>
        </authorList>
    </citation>
    <scope>NUCLEOTIDE SEQUENCE [LARGE SCALE GENOMIC DNA]</scope>
    <source>
        <strain evidence="2 4">CGMCC 1.6117</strain>
    </source>
</reference>
<evidence type="ECO:0000313" key="1">
    <source>
        <dbReference type="EMBL" id="KGJ03422.1"/>
    </source>
</evidence>
<sequence length="142" mass="15793">MAKLSWDKFVAKYGKTGNLVTVGTVSGRFVRPNILSQKNMKKYPTVLGLLTESIGEHLVGDWAYTTESQKIRRLSNGKAKVLYVTIHEFVFSNPADAVLAGKLWSSGKTKVGPSENPNFASLLRGRELETREYARLVDILGY</sequence>
<name>A0A099EZT4_9RHOB</name>
<gene>
    <name evidence="1" type="ORF">IT41_14075</name>
    <name evidence="2" type="ORF">SAMN04487972_12112</name>
</gene>
<dbReference type="STRING" id="376733.SAMN04487972_12112"/>
<dbReference type="EMBL" id="FOJO01000021">
    <property type="protein sequence ID" value="SFA58585.1"/>
    <property type="molecule type" value="Genomic_DNA"/>
</dbReference>
<reference evidence="1 3" key="1">
    <citation type="submission" date="2014-09" db="EMBL/GenBank/DDBJ databases">
        <authorList>
            <person name="McGinnis J.M."/>
            <person name="Wolfgang W.J."/>
        </authorList>
    </citation>
    <scope>NUCLEOTIDE SEQUENCE [LARGE SCALE GENOMIC DNA]</scope>
    <source>
        <strain evidence="1 3">JCM 14014</strain>
    </source>
</reference>
<organism evidence="1 3">
    <name type="scientific">Paracoccus halophilus</name>
    <dbReference type="NCBI Taxonomy" id="376733"/>
    <lineage>
        <taxon>Bacteria</taxon>
        <taxon>Pseudomonadati</taxon>
        <taxon>Pseudomonadota</taxon>
        <taxon>Alphaproteobacteria</taxon>
        <taxon>Rhodobacterales</taxon>
        <taxon>Paracoccaceae</taxon>
        <taxon>Paracoccus</taxon>
    </lineage>
</organism>
<dbReference type="EMBL" id="JRKN01000021">
    <property type="protein sequence ID" value="KGJ03422.1"/>
    <property type="molecule type" value="Genomic_DNA"/>
</dbReference>
<reference evidence="1 3" key="2">
    <citation type="submission" date="2014-10" db="EMBL/GenBank/DDBJ databases">
        <title>Paracoccus sanguinis sp. nov., isolated from clinical specimens of New York State patients.</title>
        <authorList>
            <person name="Mingle L.A."/>
            <person name="Cole J.A."/>
            <person name="Lapierre P."/>
            <person name="Musser K.A."/>
        </authorList>
    </citation>
    <scope>NUCLEOTIDE SEQUENCE [LARGE SCALE GENOMIC DNA]</scope>
    <source>
        <strain evidence="1 3">JCM 14014</strain>
    </source>
</reference>
<accession>A0A099EZT4</accession>
<dbReference type="RefSeq" id="WP_036742356.1">
    <property type="nucleotide sequence ID" value="NZ_FOJO01000021.1"/>
</dbReference>
<protein>
    <submittedName>
        <fullName evidence="1">Uncharacterized protein</fullName>
    </submittedName>
</protein>
<dbReference type="Proteomes" id="UP000029846">
    <property type="component" value="Unassembled WGS sequence"/>
</dbReference>
<dbReference type="Proteomes" id="UP000182312">
    <property type="component" value="Unassembled WGS sequence"/>
</dbReference>
<keyword evidence="3" id="KW-1185">Reference proteome</keyword>
<evidence type="ECO:0000313" key="3">
    <source>
        <dbReference type="Proteomes" id="UP000029846"/>
    </source>
</evidence>